<organism evidence="3 4">
    <name type="scientific">Chitinimonas arctica</name>
    <dbReference type="NCBI Taxonomy" id="2594795"/>
    <lineage>
        <taxon>Bacteria</taxon>
        <taxon>Pseudomonadati</taxon>
        <taxon>Pseudomonadota</taxon>
        <taxon>Betaproteobacteria</taxon>
        <taxon>Neisseriales</taxon>
        <taxon>Chitinibacteraceae</taxon>
        <taxon>Chitinimonas</taxon>
    </lineage>
</organism>
<evidence type="ECO:0000256" key="1">
    <source>
        <dbReference type="ARBA" id="ARBA00006135"/>
    </source>
</evidence>
<dbReference type="OrthoDB" id="9815808at2"/>
<dbReference type="Gene3D" id="2.60.40.2500">
    <property type="match status" value="1"/>
</dbReference>
<keyword evidence="2" id="KW-0732">Signal</keyword>
<keyword evidence="4" id="KW-1185">Reference proteome</keyword>
<dbReference type="EMBL" id="CP041730">
    <property type="protein sequence ID" value="QDQ27572.1"/>
    <property type="molecule type" value="Genomic_DNA"/>
</dbReference>
<dbReference type="InterPro" id="IPR033645">
    <property type="entry name" value="VirB9/CagX/TrbG_C"/>
</dbReference>
<evidence type="ECO:0000313" key="3">
    <source>
        <dbReference type="EMBL" id="QDQ27572.1"/>
    </source>
</evidence>
<proteinExistence type="inferred from homology"/>
<evidence type="ECO:0000256" key="2">
    <source>
        <dbReference type="ARBA" id="ARBA00022729"/>
    </source>
</evidence>
<dbReference type="AlphaFoldDB" id="A0A516SHG1"/>
<dbReference type="InterPro" id="IPR014142">
    <property type="entry name" value="TrbG_Ti"/>
</dbReference>
<reference evidence="4" key="1">
    <citation type="submission" date="2019-07" db="EMBL/GenBank/DDBJ databases">
        <title>Chitinimonas sp. nov., isolated from Ny-Alesund, arctica soil.</title>
        <authorList>
            <person name="Xu Q."/>
            <person name="Peng F."/>
        </authorList>
    </citation>
    <scope>NUCLEOTIDE SEQUENCE [LARGE SCALE GENOMIC DNA]</scope>
    <source>
        <strain evidence="4">R3-44</strain>
    </source>
</reference>
<accession>A0A516SHG1</accession>
<dbReference type="KEGG" id="cari:FNU76_15090"/>
<name>A0A516SHG1_9NEIS</name>
<dbReference type="NCBIfam" id="TIGR02775">
    <property type="entry name" value="TrbG_Ti"/>
    <property type="match status" value="1"/>
</dbReference>
<dbReference type="InterPro" id="IPR038161">
    <property type="entry name" value="VirB9/CagX/TrbG_C_sf"/>
</dbReference>
<comment type="similarity">
    <text evidence="1">Belongs to the TrbG/VirB9 family.</text>
</comment>
<dbReference type="CDD" id="cd06911">
    <property type="entry name" value="VirB9_CagX_TrbG"/>
    <property type="match status" value="1"/>
</dbReference>
<dbReference type="InterPro" id="IPR010258">
    <property type="entry name" value="Conjugal_tfr_TrbG/VirB9/CagX"/>
</dbReference>
<dbReference type="Proteomes" id="UP000317550">
    <property type="component" value="Chromosome"/>
</dbReference>
<dbReference type="Pfam" id="PF03524">
    <property type="entry name" value="CagX"/>
    <property type="match status" value="1"/>
</dbReference>
<gene>
    <name evidence="3" type="primary">trbG</name>
    <name evidence="3" type="ORF">FNU76_15090</name>
</gene>
<protein>
    <submittedName>
        <fullName evidence="3">P-type conjugative transfer protein TrbG</fullName>
    </submittedName>
</protein>
<evidence type="ECO:0000313" key="4">
    <source>
        <dbReference type="Proteomes" id="UP000317550"/>
    </source>
</evidence>
<sequence length="442" mass="47070">MPPTSTGSNRCRHCAFRAHHPKDIPAVERVGGLRALILKTGSFQSMQHKLSTLLLCVLAGTHAYAGNDKQPAPAKPEQPVAVEVPNIPAELMLPLRAPAAKPIPPADVAAASGDALAEGACPVDQDCPSSAETAAAEAAAKGKGKSKAKKKDVVIASAEPQAIVGLPARRALEQSRSWAENPRAMSALNDSGSVEFTFGASAPTIICSPLRVCDLALEPGETIQGAPHIGDSVRWKIAPATSGGGRDGRDRTTHIIIKPTEAGLDTNMILPTDRRTYHLRLVSSRERYMSQVSFLYPENADKAWQAIGVGKAADAAGTGGDMPAVAADRLYFDYKIDAVRGKPAFKPKRVMDDGYHTYLVMNDDLQLAQAPVLVAVDPAGKEQMVNYRLKGNMFIVDGMVGKVALLSGTGSDQQRVEITRTPPCKRQGWLGVCWDSKDENNG</sequence>